<reference evidence="1 2" key="1">
    <citation type="submission" date="2020-07" db="EMBL/GenBank/DDBJ databases">
        <title>Draft genome and description of Microvirga mediterraneensis Marseille-Q2068 sp. nov.</title>
        <authorList>
            <person name="Boxberger M."/>
        </authorList>
    </citation>
    <scope>NUCLEOTIDE SEQUENCE [LARGE SCALE GENOMIC DNA]</scope>
    <source>
        <strain evidence="1 2">Marseille-Q2068</strain>
    </source>
</reference>
<organism evidence="1 2">
    <name type="scientific">Microvirga mediterraneensis</name>
    <dbReference type="NCBI Taxonomy" id="2754695"/>
    <lineage>
        <taxon>Bacteria</taxon>
        <taxon>Pseudomonadati</taxon>
        <taxon>Pseudomonadota</taxon>
        <taxon>Alphaproteobacteria</taxon>
        <taxon>Hyphomicrobiales</taxon>
        <taxon>Methylobacteriaceae</taxon>
        <taxon>Microvirga</taxon>
    </lineage>
</organism>
<dbReference type="AlphaFoldDB" id="A0A838BW76"/>
<dbReference type="EMBL" id="JACDXJ010000003">
    <property type="protein sequence ID" value="MBA1159329.1"/>
    <property type="molecule type" value="Genomic_DNA"/>
</dbReference>
<protein>
    <submittedName>
        <fullName evidence="1">Uncharacterized protein</fullName>
    </submittedName>
</protein>
<keyword evidence="2" id="KW-1185">Reference proteome</keyword>
<proteinExistence type="predicted"/>
<evidence type="ECO:0000313" key="2">
    <source>
        <dbReference type="Proteomes" id="UP000572984"/>
    </source>
</evidence>
<sequence length="78" mass="8636">MDALVFVSRGTIGRWDIYARDPKDLLLGTIEQEDNQLLYIDAATDPLTGVNEGPYPDLDAAMRAVADRIQGTCVKWVP</sequence>
<comment type="caution">
    <text evidence="1">The sequence shown here is derived from an EMBL/GenBank/DDBJ whole genome shotgun (WGS) entry which is preliminary data.</text>
</comment>
<dbReference type="RefSeq" id="WP_181054898.1">
    <property type="nucleotide sequence ID" value="NZ_JACDXJ010000003.1"/>
</dbReference>
<name>A0A838BW76_9HYPH</name>
<evidence type="ECO:0000313" key="1">
    <source>
        <dbReference type="EMBL" id="MBA1159329.1"/>
    </source>
</evidence>
<gene>
    <name evidence="1" type="ORF">H0S73_24955</name>
</gene>
<dbReference type="Proteomes" id="UP000572984">
    <property type="component" value="Unassembled WGS sequence"/>
</dbReference>
<accession>A0A838BW76</accession>